<reference evidence="1 2" key="1">
    <citation type="submission" date="2016-10" db="EMBL/GenBank/DDBJ databases">
        <authorList>
            <person name="de Groot N.N."/>
        </authorList>
    </citation>
    <scope>NUCLEOTIDE SEQUENCE [LARGE SCALE GENOMIC DNA]</scope>
    <source>
        <strain evidence="1 2">DSM 45514</strain>
    </source>
</reference>
<organism evidence="1 2">
    <name type="scientific">Melghirimyces thermohalophilus</name>
    <dbReference type="NCBI Taxonomy" id="1236220"/>
    <lineage>
        <taxon>Bacteria</taxon>
        <taxon>Bacillati</taxon>
        <taxon>Bacillota</taxon>
        <taxon>Bacilli</taxon>
        <taxon>Bacillales</taxon>
        <taxon>Thermoactinomycetaceae</taxon>
        <taxon>Melghirimyces</taxon>
    </lineage>
</organism>
<dbReference type="STRING" id="1236220.SAMN04488112_10753"/>
<accession>A0A1G6L545</accession>
<dbReference type="Gene3D" id="1.10.10.1150">
    <property type="entry name" value="Coenzyme PQQ synthesis protein D (PqqD)"/>
    <property type="match status" value="1"/>
</dbReference>
<dbReference type="AlphaFoldDB" id="A0A1G6L545"/>
<dbReference type="InterPro" id="IPR008792">
    <property type="entry name" value="PQQD"/>
</dbReference>
<dbReference type="Proteomes" id="UP000199387">
    <property type="component" value="Unassembled WGS sequence"/>
</dbReference>
<sequence>MLRNKKRENLLQMKPVLKERYRLEPLGREDGGIPLYQILVPRDSWLERLSVRYLKQPAELKVKLDRLGSFVLCRCQGKRTVEELADLLSETFGEEADPVLPRLVKYLQIVEANGWIRMESK</sequence>
<evidence type="ECO:0000313" key="2">
    <source>
        <dbReference type="Proteomes" id="UP000199387"/>
    </source>
</evidence>
<dbReference type="RefSeq" id="WP_245662161.1">
    <property type="nucleotide sequence ID" value="NZ_FMZA01000007.1"/>
</dbReference>
<protein>
    <submittedName>
        <fullName evidence="1">Coenzyme PQQ synthesis protein D (PqqD)</fullName>
    </submittedName>
</protein>
<dbReference type="InterPro" id="IPR041881">
    <property type="entry name" value="PqqD_sf"/>
</dbReference>
<gene>
    <name evidence="1" type="ORF">SAMN04488112_10753</name>
</gene>
<dbReference type="Pfam" id="PF05402">
    <property type="entry name" value="PqqD"/>
    <property type="match status" value="1"/>
</dbReference>
<proteinExistence type="predicted"/>
<keyword evidence="2" id="KW-1185">Reference proteome</keyword>
<name>A0A1G6L545_9BACL</name>
<evidence type="ECO:0000313" key="1">
    <source>
        <dbReference type="EMBL" id="SDC38334.1"/>
    </source>
</evidence>
<dbReference type="EMBL" id="FMZA01000007">
    <property type="protein sequence ID" value="SDC38334.1"/>
    <property type="molecule type" value="Genomic_DNA"/>
</dbReference>